<dbReference type="SUPFAM" id="SSF48452">
    <property type="entry name" value="TPR-like"/>
    <property type="match status" value="1"/>
</dbReference>
<gene>
    <name evidence="2" type="ORF">ENW55_05725</name>
</gene>
<comment type="caution">
    <text evidence="2">The sequence shown here is derived from an EMBL/GenBank/DDBJ whole genome shotgun (WGS) entry which is preliminary data.</text>
</comment>
<sequence>MDKLDEHLSDGLFEQTGDNEILNVVGLLLIFNEHFEEAFAVLKYNYEKHKNEMAKRYIDDFDYIKAYINDFNMSLEFVTKRKYKSAYRIMKSYYEKGFLTISGIKLFTICLVKLRKHRELKEFSERMGQLAPDLAVFFEYERYLDRRIAYLLLTIPAVFFGIYLGSLNPGSLNLSNVGKMNKPTYTEPQTQKEVVYKVEYVQDPSGETIKEALGNDLGRLLYAAGLEMFRKGNYQKSYEYFNLADKFLGESSYLRQHTVYFLAESSNRLGREESASYYIRYATEYENGCYYDEVLYNLALMLYEKHQYELAAEYASKIRRDSIFFNSKIKKILGGEK</sequence>
<protein>
    <recommendedName>
        <fullName evidence="3">Tetratricopeptide repeat protein</fullName>
    </recommendedName>
</protein>
<organism evidence="2">
    <name type="scientific">Pseudothermotoga hypogea</name>
    <dbReference type="NCBI Taxonomy" id="57487"/>
    <lineage>
        <taxon>Bacteria</taxon>
        <taxon>Thermotogati</taxon>
        <taxon>Thermotogota</taxon>
        <taxon>Thermotogae</taxon>
        <taxon>Thermotogales</taxon>
        <taxon>Thermotogaceae</taxon>
        <taxon>Pseudothermotoga</taxon>
    </lineage>
</organism>
<dbReference type="Gene3D" id="1.25.40.10">
    <property type="entry name" value="Tetratricopeptide repeat domain"/>
    <property type="match status" value="1"/>
</dbReference>
<evidence type="ECO:0008006" key="3">
    <source>
        <dbReference type="Google" id="ProtNLM"/>
    </source>
</evidence>
<evidence type="ECO:0000313" key="2">
    <source>
        <dbReference type="EMBL" id="HGZ79462.1"/>
    </source>
</evidence>
<proteinExistence type="predicted"/>
<dbReference type="EMBL" id="DTKQ01000042">
    <property type="protein sequence ID" value="HGZ79462.1"/>
    <property type="molecule type" value="Genomic_DNA"/>
</dbReference>
<accession>A0A832IAL8</accession>
<keyword evidence="1" id="KW-1133">Transmembrane helix</keyword>
<dbReference type="InterPro" id="IPR011990">
    <property type="entry name" value="TPR-like_helical_dom_sf"/>
</dbReference>
<keyword evidence="1" id="KW-0812">Transmembrane</keyword>
<keyword evidence="1" id="KW-0472">Membrane</keyword>
<dbReference type="AlphaFoldDB" id="A0A832IAL8"/>
<evidence type="ECO:0000256" key="1">
    <source>
        <dbReference type="SAM" id="Phobius"/>
    </source>
</evidence>
<feature type="transmembrane region" description="Helical" evidence="1">
    <location>
        <begin position="148"/>
        <end position="166"/>
    </location>
</feature>
<reference evidence="2" key="1">
    <citation type="journal article" date="2020" name="mSystems">
        <title>Genome- and Community-Level Interaction Insights into Carbon Utilization and Element Cycling Functions of Hydrothermarchaeota in Hydrothermal Sediment.</title>
        <authorList>
            <person name="Zhou Z."/>
            <person name="Liu Y."/>
            <person name="Xu W."/>
            <person name="Pan J."/>
            <person name="Luo Z.H."/>
            <person name="Li M."/>
        </authorList>
    </citation>
    <scope>NUCLEOTIDE SEQUENCE [LARGE SCALE GENOMIC DNA]</scope>
    <source>
        <strain evidence="2">SpSt-86</strain>
    </source>
</reference>
<name>A0A832IAL8_9THEM</name>